<organism evidence="1 3">
    <name type="scientific">Pleodorina starrii</name>
    <dbReference type="NCBI Taxonomy" id="330485"/>
    <lineage>
        <taxon>Eukaryota</taxon>
        <taxon>Viridiplantae</taxon>
        <taxon>Chlorophyta</taxon>
        <taxon>core chlorophytes</taxon>
        <taxon>Chlorophyceae</taxon>
        <taxon>CS clade</taxon>
        <taxon>Chlamydomonadales</taxon>
        <taxon>Volvocaceae</taxon>
        <taxon>Pleodorina</taxon>
    </lineage>
</organism>
<proteinExistence type="predicted"/>
<reference evidence="1 3" key="2">
    <citation type="journal article" date="2023" name="Commun. Biol.">
        <title>Reorganization of the ancestral sex-determining regions during the evolution of trioecy in Pleodorina starrii.</title>
        <authorList>
            <person name="Takahashi K."/>
            <person name="Suzuki S."/>
            <person name="Kawai-Toyooka H."/>
            <person name="Yamamoto K."/>
            <person name="Hamaji T."/>
            <person name="Ootsuki R."/>
            <person name="Yamaguchi H."/>
            <person name="Kawachi M."/>
            <person name="Higashiyama T."/>
            <person name="Nozaki H."/>
        </authorList>
    </citation>
    <scope>NUCLEOTIDE SEQUENCE [LARGE SCALE GENOMIC DNA]</scope>
    <source>
        <strain evidence="1 3">NIES-4479</strain>
    </source>
</reference>
<sequence>MVAARPRAYFASLAGPSQPPAAWRQRVHAARRRALLVIRVMVLLMAEAKIKSAPVPRLDKFDFAIYSTLGADWHRVADEQQRYMTLRDQVEQAAVALQDAIYAATVQMERPSPG</sequence>
<name>A0A9W6F2K3_9CHLO</name>
<dbReference type="EMBL" id="BRXU01000009">
    <property type="protein sequence ID" value="GLC53939.1"/>
    <property type="molecule type" value="Genomic_DNA"/>
</dbReference>
<gene>
    <name evidence="1" type="primary">PLESTB001308</name>
    <name evidence="2" type="synonym">PLESTB001490</name>
    <name evidence="1" type="ORF">PLESTB_000806400</name>
    <name evidence="2" type="ORF">PLESTB_000889800</name>
</gene>
<evidence type="ECO:0000313" key="1">
    <source>
        <dbReference type="EMBL" id="GLC53939.1"/>
    </source>
</evidence>
<comment type="caution">
    <text evidence="1">The sequence shown here is derived from an EMBL/GenBank/DDBJ whole genome shotgun (WGS) entry which is preliminary data.</text>
</comment>
<dbReference type="EMBL" id="BRXU01000011">
    <property type="protein sequence ID" value="GLC54634.1"/>
    <property type="molecule type" value="Genomic_DNA"/>
</dbReference>
<evidence type="ECO:0000313" key="3">
    <source>
        <dbReference type="Proteomes" id="UP001165080"/>
    </source>
</evidence>
<evidence type="ECO:0000313" key="2">
    <source>
        <dbReference type="EMBL" id="GLC54634.1"/>
    </source>
</evidence>
<protein>
    <submittedName>
        <fullName evidence="1">Uncharacterized protein</fullName>
    </submittedName>
</protein>
<keyword evidence="3" id="KW-1185">Reference proteome</keyword>
<dbReference type="AlphaFoldDB" id="A0A9W6F2K3"/>
<accession>A0A9W6F2K3</accession>
<dbReference type="Proteomes" id="UP001165080">
    <property type="component" value="Unassembled WGS sequence"/>
</dbReference>
<reference evidence="1" key="1">
    <citation type="submission" date="2022-08" db="EMBL/GenBank/DDBJ databases">
        <authorList>
            <person name="Takahashi K."/>
            <person name="Suzuki S."/>
            <person name="Kawachi M."/>
            <person name="Higashiyama T."/>
            <person name="Nozaki H."/>
        </authorList>
    </citation>
    <scope>NUCLEOTIDE SEQUENCE</scope>
    <source>
        <strain evidence="1">NIES-4479</strain>
    </source>
</reference>